<dbReference type="EMBL" id="GFXV01006423">
    <property type="protein sequence ID" value="MBW18228.1"/>
    <property type="molecule type" value="Transcribed_RNA"/>
</dbReference>
<name>A0A2H8TYK0_9HEMI</name>
<protein>
    <submittedName>
        <fullName evidence="1">COMM domain-containing protein 4</fullName>
    </submittedName>
</protein>
<accession>A0A2H8TYK0</accession>
<dbReference type="PANTHER" id="PTHR16231:SF4">
    <property type="entry name" value="COMM DOMAIN-CONTAINING PROTEIN 4"/>
    <property type="match status" value="1"/>
</dbReference>
<dbReference type="InterPro" id="IPR047155">
    <property type="entry name" value="COMMD4/6/7/8"/>
</dbReference>
<sequence>MKFKFCGGGDCPEWLLVQINALSRMTSIKMKLLAQCTVNSLLGEPFNFEKAKELMADAKLDIENCKACVAAITYILKNAACHAVSQNYLSNELQQIGLPREHASALCRVYLDNLSKITKVLKNESLRIGRLNDVDISKRNDGEYVMKLNYDNQSKISEENKFTLTKEQIQLLIAELSDVSNQMNTLAQECKE</sequence>
<evidence type="ECO:0000313" key="1">
    <source>
        <dbReference type="EMBL" id="MBW18228.1"/>
    </source>
</evidence>
<reference evidence="1" key="1">
    <citation type="submission" date="2017-10" db="EMBL/GenBank/DDBJ databases">
        <title>Transcriptome Assembly of Sugarcane Aphid Adults.</title>
        <authorList>
            <person name="Scully E.D."/>
            <person name="Palmer N.A."/>
            <person name="Geib S.M."/>
            <person name="Sarath G."/>
            <person name="Sattler S.E."/>
        </authorList>
    </citation>
    <scope>NUCLEOTIDE SEQUENCE</scope>
    <source>
        <tissue evidence="1">Whole body</tissue>
    </source>
</reference>
<dbReference type="AlphaFoldDB" id="A0A2H8TYK0"/>
<dbReference type="Pfam" id="PF21672">
    <property type="entry name" value="COMM_HN"/>
    <property type="match status" value="1"/>
</dbReference>
<gene>
    <name evidence="1" type="primary">Commd4_4</name>
</gene>
<dbReference type="OrthoDB" id="284322at2759"/>
<proteinExistence type="predicted"/>
<dbReference type="PANTHER" id="PTHR16231">
    <property type="entry name" value="COMM DOMAIN-CONTAINING PROTEIN 4-8 FAMILY MEMBER"/>
    <property type="match status" value="1"/>
</dbReference>
<organism evidence="1">
    <name type="scientific">Melanaphis sacchari</name>
    <dbReference type="NCBI Taxonomy" id="742174"/>
    <lineage>
        <taxon>Eukaryota</taxon>
        <taxon>Metazoa</taxon>
        <taxon>Ecdysozoa</taxon>
        <taxon>Arthropoda</taxon>
        <taxon>Hexapoda</taxon>
        <taxon>Insecta</taxon>
        <taxon>Pterygota</taxon>
        <taxon>Neoptera</taxon>
        <taxon>Paraneoptera</taxon>
        <taxon>Hemiptera</taxon>
        <taxon>Sternorrhyncha</taxon>
        <taxon>Aphidomorpha</taxon>
        <taxon>Aphidoidea</taxon>
        <taxon>Aphididae</taxon>
        <taxon>Aphidini</taxon>
        <taxon>Melanaphis</taxon>
    </lineage>
</organism>